<evidence type="ECO:0000256" key="1">
    <source>
        <dbReference type="ARBA" id="ARBA00010638"/>
    </source>
</evidence>
<reference evidence="5 6" key="1">
    <citation type="submission" date="2006-05" db="EMBL/GenBank/DDBJ databases">
        <authorList>
            <person name="King G."/>
            <person name="Ferriera S."/>
            <person name="Johnson J."/>
            <person name="Kravitz S."/>
            <person name="Beeson K."/>
            <person name="Sutton G."/>
            <person name="Rogers Y.-H."/>
            <person name="Friedman R."/>
            <person name="Frazier M."/>
            <person name="Venter J.C."/>
        </authorList>
    </citation>
    <scope>NUCLEOTIDE SEQUENCE [LARGE SCALE GENOMIC DNA]</scope>
    <source>
        <strain evidence="6">ATCC 25650 / DSM 13394 / JCM 20685 / NBRC 16684 / NCIMB 2208 / IAM 12614 / B1</strain>
    </source>
</reference>
<comment type="cofactor">
    <cofactor evidence="4">
        <name>Mg(2+)</name>
        <dbReference type="ChEBI" id="CHEBI:18420"/>
    </cofactor>
</comment>
<dbReference type="Proteomes" id="UP000004848">
    <property type="component" value="Unassembled WGS sequence"/>
</dbReference>
<evidence type="ECO:0000313" key="6">
    <source>
        <dbReference type="Proteomes" id="UP000004848"/>
    </source>
</evidence>
<dbReference type="GeneID" id="68844555"/>
<dbReference type="OrthoDB" id="9801938at2"/>
<dbReference type="EC" id="6.3.3.2" evidence="4"/>
<dbReference type="GO" id="GO:0046872">
    <property type="term" value="F:metal ion binding"/>
    <property type="evidence" value="ECO:0007669"/>
    <property type="project" value="UniProtKB-KW"/>
</dbReference>
<evidence type="ECO:0000256" key="3">
    <source>
        <dbReference type="ARBA" id="ARBA00022840"/>
    </source>
</evidence>
<organism evidence="5 6">
    <name type="scientific">Roseibium aggregatum (strain ATCC 25650 / DSM 13394 / JCM 20685 / NBRC 16684 / NCIMB 2208 / IAM 12614 / B1)</name>
    <name type="common">Stappia aggregata</name>
    <dbReference type="NCBI Taxonomy" id="384765"/>
    <lineage>
        <taxon>Bacteria</taxon>
        <taxon>Pseudomonadati</taxon>
        <taxon>Pseudomonadota</taxon>
        <taxon>Alphaproteobacteria</taxon>
        <taxon>Hyphomicrobiales</taxon>
        <taxon>Stappiaceae</taxon>
        <taxon>Roseibium</taxon>
    </lineage>
</organism>
<evidence type="ECO:0000313" key="5">
    <source>
        <dbReference type="EMBL" id="EAV46005.1"/>
    </source>
</evidence>
<dbReference type="InterPro" id="IPR024185">
    <property type="entry name" value="FTHF_cligase-like_sf"/>
</dbReference>
<dbReference type="RefSeq" id="WP_006931225.1">
    <property type="nucleotide sequence ID" value="NZ_AAUW01000001.1"/>
</dbReference>
<keyword evidence="4" id="KW-0479">Metal-binding</keyword>
<keyword evidence="4" id="KW-0460">Magnesium</keyword>
<dbReference type="InterPro" id="IPR002698">
    <property type="entry name" value="FTHF_cligase"/>
</dbReference>
<dbReference type="NCBIfam" id="TIGR02727">
    <property type="entry name" value="MTHFS_bact"/>
    <property type="match status" value="1"/>
</dbReference>
<dbReference type="InterPro" id="IPR037171">
    <property type="entry name" value="NagB/RpiA_transferase-like"/>
</dbReference>
<proteinExistence type="inferred from homology"/>
<comment type="caution">
    <text evidence="5">The sequence shown here is derived from an EMBL/GenBank/DDBJ whole genome shotgun (WGS) entry which is preliminary data.</text>
</comment>
<dbReference type="GO" id="GO:0009396">
    <property type="term" value="P:folic acid-containing compound biosynthetic process"/>
    <property type="evidence" value="ECO:0007669"/>
    <property type="project" value="TreeGrafter"/>
</dbReference>
<dbReference type="GO" id="GO:0005524">
    <property type="term" value="F:ATP binding"/>
    <property type="evidence" value="ECO:0007669"/>
    <property type="project" value="UniProtKB-KW"/>
</dbReference>
<dbReference type="Pfam" id="PF01812">
    <property type="entry name" value="5-FTHF_cyc-lig"/>
    <property type="match status" value="1"/>
</dbReference>
<dbReference type="PANTHER" id="PTHR23407:SF1">
    <property type="entry name" value="5-FORMYLTETRAHYDROFOLATE CYCLO-LIGASE"/>
    <property type="match status" value="1"/>
</dbReference>
<gene>
    <name evidence="5" type="ORF">SIAM614_09263</name>
</gene>
<dbReference type="GO" id="GO:0030272">
    <property type="term" value="F:5-formyltetrahydrofolate cyclo-ligase activity"/>
    <property type="evidence" value="ECO:0007669"/>
    <property type="project" value="UniProtKB-EC"/>
</dbReference>
<dbReference type="GO" id="GO:0035999">
    <property type="term" value="P:tetrahydrofolate interconversion"/>
    <property type="evidence" value="ECO:0007669"/>
    <property type="project" value="TreeGrafter"/>
</dbReference>
<accession>A0NLR0</accession>
<dbReference type="AlphaFoldDB" id="A0NLR0"/>
<sequence>MNDDVDLPGDPVCFADKLVAGFVVDQQTFRDVSRFRASERTRLYEKRKGLNSAERAEKTTALIDQLRPVLEAANFQTISFYWPIRGEPDLRPLMAVLSKAGKTVLLPVVPEKQTPLIFRAWQPGCAMTRGLWNIPVPGEGAAQIPEVVIAPLVGVDSHFYRLGNGGGYYDRTLASLPAKPLTIGIGFAFCRIPSIFPMPWDVPMDKVVLDTGAETKGPANRASPQL</sequence>
<comment type="similarity">
    <text evidence="1 4">Belongs to the 5-formyltetrahydrofolate cyclo-ligase family.</text>
</comment>
<keyword evidence="3 4" id="KW-0067">ATP-binding</keyword>
<dbReference type="eggNOG" id="COG0212">
    <property type="taxonomic scope" value="Bacteria"/>
</dbReference>
<keyword evidence="2 4" id="KW-0547">Nucleotide-binding</keyword>
<dbReference type="PANTHER" id="PTHR23407">
    <property type="entry name" value="ATPASE INHIBITOR/5-FORMYLTETRAHYDROFOLATE CYCLO-LIGASE"/>
    <property type="match status" value="1"/>
</dbReference>
<name>A0NLR0_ROSAI</name>
<dbReference type="EMBL" id="AAUW01000001">
    <property type="protein sequence ID" value="EAV46005.1"/>
    <property type="molecule type" value="Genomic_DNA"/>
</dbReference>
<dbReference type="SUPFAM" id="SSF100950">
    <property type="entry name" value="NagB/RpiA/CoA transferase-like"/>
    <property type="match status" value="1"/>
</dbReference>
<dbReference type="Gene3D" id="3.40.50.10420">
    <property type="entry name" value="NagB/RpiA/CoA transferase-like"/>
    <property type="match status" value="1"/>
</dbReference>
<protein>
    <recommendedName>
        <fullName evidence="4">5-formyltetrahydrofolate cyclo-ligase</fullName>
        <ecNumber evidence="4">6.3.3.2</ecNumber>
    </recommendedName>
</protein>
<comment type="catalytic activity">
    <reaction evidence="4">
        <text>(6S)-5-formyl-5,6,7,8-tetrahydrofolate + ATP = (6R)-5,10-methenyltetrahydrofolate + ADP + phosphate</text>
        <dbReference type="Rhea" id="RHEA:10488"/>
        <dbReference type="ChEBI" id="CHEBI:30616"/>
        <dbReference type="ChEBI" id="CHEBI:43474"/>
        <dbReference type="ChEBI" id="CHEBI:57455"/>
        <dbReference type="ChEBI" id="CHEBI:57457"/>
        <dbReference type="ChEBI" id="CHEBI:456216"/>
        <dbReference type="EC" id="6.3.3.2"/>
    </reaction>
</comment>
<evidence type="ECO:0000256" key="4">
    <source>
        <dbReference type="RuleBase" id="RU361279"/>
    </source>
</evidence>
<evidence type="ECO:0000256" key="2">
    <source>
        <dbReference type="ARBA" id="ARBA00022741"/>
    </source>
</evidence>